<proteinExistence type="predicted"/>
<protein>
    <submittedName>
        <fullName evidence="1">Uncharacterized protein</fullName>
    </submittedName>
</protein>
<accession>A0A8J4Y0K5</accession>
<evidence type="ECO:0000313" key="1">
    <source>
        <dbReference type="EMBL" id="KAG0714734.1"/>
    </source>
</evidence>
<name>A0A8J4Y0K5_CHIOP</name>
<dbReference type="Proteomes" id="UP000770661">
    <property type="component" value="Unassembled WGS sequence"/>
</dbReference>
<sequence length="93" mass="10209">MSRRASCLPPQKILWHRPALPTYSDKGTFRSVQVTTYMFTHAPPPRSAHRTAVQVLLGTSPPADFHTRDAAPARDLLPAACCLPPSNLKASFL</sequence>
<evidence type="ECO:0000313" key="2">
    <source>
        <dbReference type="Proteomes" id="UP000770661"/>
    </source>
</evidence>
<organism evidence="1 2">
    <name type="scientific">Chionoecetes opilio</name>
    <name type="common">Atlantic snow crab</name>
    <name type="synonym">Cancer opilio</name>
    <dbReference type="NCBI Taxonomy" id="41210"/>
    <lineage>
        <taxon>Eukaryota</taxon>
        <taxon>Metazoa</taxon>
        <taxon>Ecdysozoa</taxon>
        <taxon>Arthropoda</taxon>
        <taxon>Crustacea</taxon>
        <taxon>Multicrustacea</taxon>
        <taxon>Malacostraca</taxon>
        <taxon>Eumalacostraca</taxon>
        <taxon>Eucarida</taxon>
        <taxon>Decapoda</taxon>
        <taxon>Pleocyemata</taxon>
        <taxon>Brachyura</taxon>
        <taxon>Eubrachyura</taxon>
        <taxon>Majoidea</taxon>
        <taxon>Majidae</taxon>
        <taxon>Chionoecetes</taxon>
    </lineage>
</organism>
<comment type="caution">
    <text evidence="1">The sequence shown here is derived from an EMBL/GenBank/DDBJ whole genome shotgun (WGS) entry which is preliminary data.</text>
</comment>
<keyword evidence="2" id="KW-1185">Reference proteome</keyword>
<reference evidence="1" key="1">
    <citation type="submission" date="2020-07" db="EMBL/GenBank/DDBJ databases">
        <title>The High-quality genome of the commercially important snow crab, Chionoecetes opilio.</title>
        <authorList>
            <person name="Jeong J.-H."/>
            <person name="Ryu S."/>
        </authorList>
    </citation>
    <scope>NUCLEOTIDE SEQUENCE</scope>
    <source>
        <strain evidence="1">MADBK_172401_WGS</strain>
        <tissue evidence="1">Digestive gland</tissue>
    </source>
</reference>
<dbReference type="AlphaFoldDB" id="A0A8J4Y0K5"/>
<gene>
    <name evidence="1" type="ORF">GWK47_013589</name>
</gene>
<dbReference type="EMBL" id="JACEEZ010020305">
    <property type="protein sequence ID" value="KAG0714734.1"/>
    <property type="molecule type" value="Genomic_DNA"/>
</dbReference>